<sequence>LVTCETVWESL</sequence>
<dbReference type="EMBL" id="LXQA010002082">
    <property type="protein sequence ID" value="MCH81266.1"/>
    <property type="molecule type" value="Genomic_DNA"/>
</dbReference>
<protein>
    <submittedName>
        <fullName evidence="1">Uncharacterized protein</fullName>
    </submittedName>
</protein>
<gene>
    <name evidence="1" type="ORF">A2U01_0002051</name>
</gene>
<feature type="non-terminal residue" evidence="1">
    <location>
        <position position="1"/>
    </location>
</feature>
<evidence type="ECO:0000313" key="1">
    <source>
        <dbReference type="EMBL" id="MCH81266.1"/>
    </source>
</evidence>
<dbReference type="Proteomes" id="UP000265520">
    <property type="component" value="Unassembled WGS sequence"/>
</dbReference>
<evidence type="ECO:0000313" key="2">
    <source>
        <dbReference type="Proteomes" id="UP000265520"/>
    </source>
</evidence>
<proteinExistence type="predicted"/>
<comment type="caution">
    <text evidence="1">The sequence shown here is derived from an EMBL/GenBank/DDBJ whole genome shotgun (WGS) entry which is preliminary data.</text>
</comment>
<organism evidence="1 2">
    <name type="scientific">Trifolium medium</name>
    <dbReference type="NCBI Taxonomy" id="97028"/>
    <lineage>
        <taxon>Eukaryota</taxon>
        <taxon>Viridiplantae</taxon>
        <taxon>Streptophyta</taxon>
        <taxon>Embryophyta</taxon>
        <taxon>Tracheophyta</taxon>
        <taxon>Spermatophyta</taxon>
        <taxon>Magnoliopsida</taxon>
        <taxon>eudicotyledons</taxon>
        <taxon>Gunneridae</taxon>
        <taxon>Pentapetalae</taxon>
        <taxon>rosids</taxon>
        <taxon>fabids</taxon>
        <taxon>Fabales</taxon>
        <taxon>Fabaceae</taxon>
        <taxon>Papilionoideae</taxon>
        <taxon>50 kb inversion clade</taxon>
        <taxon>NPAAA clade</taxon>
        <taxon>Hologalegina</taxon>
        <taxon>IRL clade</taxon>
        <taxon>Trifolieae</taxon>
        <taxon>Trifolium</taxon>
    </lineage>
</organism>
<accession>A0A392M1X1</accession>
<reference evidence="1 2" key="1">
    <citation type="journal article" date="2018" name="Front. Plant Sci.">
        <title>Red Clover (Trifolium pratense) and Zigzag Clover (T. medium) - A Picture of Genomic Similarities and Differences.</title>
        <authorList>
            <person name="Dluhosova J."/>
            <person name="Istvanek J."/>
            <person name="Nedelnik J."/>
            <person name="Repkova J."/>
        </authorList>
    </citation>
    <scope>NUCLEOTIDE SEQUENCE [LARGE SCALE GENOMIC DNA]</scope>
    <source>
        <strain evidence="2">cv. 10/8</strain>
        <tissue evidence="1">Leaf</tissue>
    </source>
</reference>
<keyword evidence="2" id="KW-1185">Reference proteome</keyword>
<name>A0A392M1X1_9FABA</name>